<dbReference type="SMART" id="SM00398">
    <property type="entry name" value="HMG"/>
    <property type="match status" value="1"/>
</dbReference>
<dbReference type="Proteomes" id="UP001556367">
    <property type="component" value="Unassembled WGS sequence"/>
</dbReference>
<reference evidence="7" key="1">
    <citation type="submission" date="2024-06" db="EMBL/GenBank/DDBJ databases">
        <title>Multi-omics analyses provide insights into the biosynthesis of the anticancer antibiotic pleurotin in Hohenbuehelia grisea.</title>
        <authorList>
            <person name="Weaver J.A."/>
            <person name="Alberti F."/>
        </authorList>
    </citation>
    <scope>NUCLEOTIDE SEQUENCE [LARGE SCALE GENOMIC DNA]</scope>
    <source>
        <strain evidence="7">T-177</strain>
    </source>
</reference>
<feature type="compositionally biased region" description="Basic and acidic residues" evidence="4">
    <location>
        <begin position="132"/>
        <end position="144"/>
    </location>
</feature>
<evidence type="ECO:0000256" key="3">
    <source>
        <dbReference type="PROSITE-ProRule" id="PRU00267"/>
    </source>
</evidence>
<feature type="domain" description="HMG box" evidence="5">
    <location>
        <begin position="64"/>
        <end position="131"/>
    </location>
</feature>
<dbReference type="PROSITE" id="PS50118">
    <property type="entry name" value="HMG_BOX_2"/>
    <property type="match status" value="1"/>
</dbReference>
<evidence type="ECO:0000256" key="2">
    <source>
        <dbReference type="ARBA" id="ARBA00023163"/>
    </source>
</evidence>
<dbReference type="EMBL" id="JASNQZ010000011">
    <property type="protein sequence ID" value="KAL0950686.1"/>
    <property type="molecule type" value="Genomic_DNA"/>
</dbReference>
<protein>
    <recommendedName>
        <fullName evidence="5">HMG box domain-containing protein</fullName>
    </recommendedName>
</protein>
<dbReference type="InterPro" id="IPR050140">
    <property type="entry name" value="SRY-related_HMG-box_TF-like"/>
</dbReference>
<gene>
    <name evidence="6" type="ORF">HGRIS_007465</name>
</gene>
<name>A0ABR3J4X2_9AGAR</name>
<evidence type="ECO:0000259" key="5">
    <source>
        <dbReference type="PROSITE" id="PS50118"/>
    </source>
</evidence>
<evidence type="ECO:0000256" key="1">
    <source>
        <dbReference type="ARBA" id="ARBA00023125"/>
    </source>
</evidence>
<organism evidence="6 7">
    <name type="scientific">Hohenbuehelia grisea</name>
    <dbReference type="NCBI Taxonomy" id="104357"/>
    <lineage>
        <taxon>Eukaryota</taxon>
        <taxon>Fungi</taxon>
        <taxon>Dikarya</taxon>
        <taxon>Basidiomycota</taxon>
        <taxon>Agaricomycotina</taxon>
        <taxon>Agaricomycetes</taxon>
        <taxon>Agaricomycetidae</taxon>
        <taxon>Agaricales</taxon>
        <taxon>Pleurotineae</taxon>
        <taxon>Pleurotaceae</taxon>
        <taxon>Hohenbuehelia</taxon>
    </lineage>
</organism>
<evidence type="ECO:0000256" key="4">
    <source>
        <dbReference type="SAM" id="MobiDB-lite"/>
    </source>
</evidence>
<sequence length="356" mass="38604">MPATRKVPSIIQHTTATPYTKFPDHAKRVDLPVPLSPESPLHSPPTSPETVHRPGAKKGEPGYIPRPKNSFIIFRSDVRKGRFGEDVITQQDVSINAAKMWKALTDEQKKPYERQAALEKARHEQLYPGYKFEPKRKGKDDKGKASAKSPSKKKSKWTPWNQRRQQAGAQPEEANSDAALLNTYKPSAVAAHELAAEPAFPAAITLPSASLQLGVAPNDVFDDNVPQAPTEDFSQADLAPIQSLADSLPSLASVATDHQSEVAPDFSIPSNDVITATPPSDLTAFGSEPSLFFGCDLSSTLPSFAQDAGDDDGWDALFGPTTGHAQAAIDSGCEGSFNFDVDDFEAFLLRTGQQYY</sequence>
<accession>A0ABR3J4X2</accession>
<dbReference type="Pfam" id="PF00505">
    <property type="entry name" value="HMG_box"/>
    <property type="match status" value="1"/>
</dbReference>
<feature type="region of interest" description="Disordered" evidence="4">
    <location>
        <begin position="1"/>
        <end position="67"/>
    </location>
</feature>
<dbReference type="CDD" id="cd01389">
    <property type="entry name" value="HMG-box_ROX1-like"/>
    <property type="match status" value="1"/>
</dbReference>
<feature type="compositionally biased region" description="Pro residues" evidence="4">
    <location>
        <begin position="34"/>
        <end position="47"/>
    </location>
</feature>
<proteinExistence type="predicted"/>
<dbReference type="InterPro" id="IPR036910">
    <property type="entry name" value="HMG_box_dom_sf"/>
</dbReference>
<keyword evidence="2" id="KW-0804">Transcription</keyword>
<feature type="region of interest" description="Disordered" evidence="4">
    <location>
        <begin position="119"/>
        <end position="175"/>
    </location>
</feature>
<comment type="caution">
    <text evidence="6">The sequence shown here is derived from an EMBL/GenBank/DDBJ whole genome shotgun (WGS) entry which is preliminary data.</text>
</comment>
<keyword evidence="1 3" id="KW-0238">DNA-binding</keyword>
<feature type="compositionally biased region" description="Polar residues" evidence="4">
    <location>
        <begin position="158"/>
        <end position="168"/>
    </location>
</feature>
<evidence type="ECO:0000313" key="7">
    <source>
        <dbReference type="Proteomes" id="UP001556367"/>
    </source>
</evidence>
<dbReference type="InterPro" id="IPR009071">
    <property type="entry name" value="HMG_box_dom"/>
</dbReference>
<dbReference type="SUPFAM" id="SSF47095">
    <property type="entry name" value="HMG-box"/>
    <property type="match status" value="1"/>
</dbReference>
<evidence type="ECO:0000313" key="6">
    <source>
        <dbReference type="EMBL" id="KAL0950686.1"/>
    </source>
</evidence>
<dbReference type="PANTHER" id="PTHR10270">
    <property type="entry name" value="SOX TRANSCRIPTION FACTOR"/>
    <property type="match status" value="1"/>
</dbReference>
<dbReference type="PANTHER" id="PTHR10270:SF161">
    <property type="entry name" value="SEX-DETERMINING REGION Y PROTEIN"/>
    <property type="match status" value="1"/>
</dbReference>
<dbReference type="Gene3D" id="1.10.30.10">
    <property type="entry name" value="High mobility group box domain"/>
    <property type="match status" value="1"/>
</dbReference>
<keyword evidence="7" id="KW-1185">Reference proteome</keyword>
<keyword evidence="3" id="KW-0539">Nucleus</keyword>
<feature type="DNA-binding region" description="HMG box" evidence="3">
    <location>
        <begin position="64"/>
        <end position="131"/>
    </location>
</feature>